<dbReference type="Gene3D" id="3.30.420.150">
    <property type="entry name" value="Exopolyphosphatase. Domain 2"/>
    <property type="match status" value="1"/>
</dbReference>
<dbReference type="InterPro" id="IPR048950">
    <property type="entry name" value="Ppx_GppA_C"/>
</dbReference>
<dbReference type="Pfam" id="PF21447">
    <property type="entry name" value="Ppx-GppA_III"/>
    <property type="match status" value="1"/>
</dbReference>
<dbReference type="PIRSF" id="PIRSF001267">
    <property type="entry name" value="Pyrophosphatase_GppA_Ppx"/>
    <property type="match status" value="1"/>
</dbReference>
<keyword evidence="1 4" id="KW-0378">Hydrolase</keyword>
<evidence type="ECO:0000313" key="5">
    <source>
        <dbReference type="Proteomes" id="UP001497493"/>
    </source>
</evidence>
<evidence type="ECO:0000259" key="2">
    <source>
        <dbReference type="Pfam" id="PF02541"/>
    </source>
</evidence>
<dbReference type="SUPFAM" id="SSF109604">
    <property type="entry name" value="HD-domain/PDEase-like"/>
    <property type="match status" value="1"/>
</dbReference>
<keyword evidence="5" id="KW-1185">Reference proteome</keyword>
<dbReference type="CDD" id="cd24053">
    <property type="entry name" value="ASKHA_NBD_EcPPX-GppA-like"/>
    <property type="match status" value="1"/>
</dbReference>
<name>A0ABM9NLD0_9GAMM</name>
<dbReference type="InterPro" id="IPR050273">
    <property type="entry name" value="GppA/Ppx_hydrolase"/>
</dbReference>
<dbReference type="Gene3D" id="1.10.3210.10">
    <property type="entry name" value="Hypothetical protein af1432"/>
    <property type="match status" value="1"/>
</dbReference>
<organism evidence="4 5">
    <name type="scientific">Candidatus Methylocalor cossyra</name>
    <dbReference type="NCBI Taxonomy" id="3108543"/>
    <lineage>
        <taxon>Bacteria</taxon>
        <taxon>Pseudomonadati</taxon>
        <taxon>Pseudomonadota</taxon>
        <taxon>Gammaproteobacteria</taxon>
        <taxon>Methylococcales</taxon>
        <taxon>Methylococcaceae</taxon>
        <taxon>Candidatus Methylocalor</taxon>
    </lineage>
</organism>
<dbReference type="Proteomes" id="UP001497493">
    <property type="component" value="Chromosome"/>
</dbReference>
<reference evidence="4 5" key="1">
    <citation type="submission" date="2024-04" db="EMBL/GenBank/DDBJ databases">
        <authorList>
            <person name="Cremers G."/>
        </authorList>
    </citation>
    <scope>NUCLEOTIDE SEQUENCE [LARGE SCALE GENOMIC DNA]</scope>
    <source>
        <strain evidence="4">MeCH1-AG</strain>
    </source>
</reference>
<feature type="domain" description="Ppx/GppA phosphatase C-terminal" evidence="3">
    <location>
        <begin position="324"/>
        <end position="497"/>
    </location>
</feature>
<evidence type="ECO:0000256" key="1">
    <source>
        <dbReference type="ARBA" id="ARBA00022801"/>
    </source>
</evidence>
<dbReference type="PANTHER" id="PTHR30005">
    <property type="entry name" value="EXOPOLYPHOSPHATASE"/>
    <property type="match status" value="1"/>
</dbReference>
<dbReference type="Gene3D" id="3.30.420.40">
    <property type="match status" value="1"/>
</dbReference>
<dbReference type="PANTHER" id="PTHR30005:SF14">
    <property type="entry name" value="EXOPOLYPHOSPHATASE"/>
    <property type="match status" value="1"/>
</dbReference>
<dbReference type="InterPro" id="IPR030673">
    <property type="entry name" value="PyroPPase_GppA_Ppx"/>
</dbReference>
<dbReference type="InterPro" id="IPR003695">
    <property type="entry name" value="Ppx_GppA_N"/>
</dbReference>
<dbReference type="EMBL" id="OZ026884">
    <property type="protein sequence ID" value="CAL1241434.1"/>
    <property type="molecule type" value="Genomic_DNA"/>
</dbReference>
<dbReference type="EC" id="3.6.1.11" evidence="4"/>
<gene>
    <name evidence="4" type="primary">ppx</name>
    <name evidence="4" type="ORF">MECH1_V1_2658</name>
</gene>
<feature type="domain" description="Ppx/GppA phosphatase N-terminal" evidence="2">
    <location>
        <begin position="35"/>
        <end position="317"/>
    </location>
</feature>
<sequence>MGFCDPLSPAMTFAFPTPPTRVAAVDLGSNSFHMIVAELRGGELVVVDRIREMVRLGAGLTPQGQLSAEIQQRALACLQRFGERLRDLPAGTVRAVGTNALRAARNAGPFLTQAEAALGHPIEIISGIEEARLIYQGVAQSLATDGRRRLVMDIGGGSTEYIIGIDKTPLQKESLHMGCVSMSLAHFPDGKITPKRFKRAVIAAQRELEPIERQFSPAHWDEAVGASGTLRAIRKILTGRGWSADGIDAVGLERLIEQLLSAGRIDPGQFADLNPDRYLSFPGGVAILSASFKSLGLQRLKVAEGALREGLLQDLLGRIQHDDIRTRTVAALADRFHVDLAHAARIRETLRRFLNQLPAVGSVTRERAGQWLDWAATLHEIGLDIAHSGYHKHGAYIVENADLPGFSCQDQRLLAMLVRAQRRKFPHKLFKELPPPWDRAAPYLALLLRLAILLHRSRQDCALPEIRIALGEARVELRFPDRWLEEHPLTAADLEQEAAYLGSAGFELTFS</sequence>
<proteinExistence type="predicted"/>
<dbReference type="SUPFAM" id="SSF53067">
    <property type="entry name" value="Actin-like ATPase domain"/>
    <property type="match status" value="2"/>
</dbReference>
<accession>A0ABM9NLD0</accession>
<evidence type="ECO:0000313" key="4">
    <source>
        <dbReference type="EMBL" id="CAL1241434.1"/>
    </source>
</evidence>
<protein>
    <submittedName>
        <fullName evidence="4">Exopolyphosphatase</fullName>
        <ecNumber evidence="4">3.6.1.11</ecNumber>
    </submittedName>
</protein>
<dbReference type="Pfam" id="PF02541">
    <property type="entry name" value="Ppx-GppA"/>
    <property type="match status" value="1"/>
</dbReference>
<dbReference type="InterPro" id="IPR043129">
    <property type="entry name" value="ATPase_NBD"/>
</dbReference>
<dbReference type="GO" id="GO:0004309">
    <property type="term" value="F:exopolyphosphatase activity"/>
    <property type="evidence" value="ECO:0007669"/>
    <property type="project" value="UniProtKB-EC"/>
</dbReference>
<evidence type="ECO:0000259" key="3">
    <source>
        <dbReference type="Pfam" id="PF21447"/>
    </source>
</evidence>